<dbReference type="PANTHER" id="PTHR43578:SF3">
    <property type="entry name" value="NADH-QUINONE OXIDOREDUCTASE SUBUNIT F"/>
    <property type="match status" value="1"/>
</dbReference>
<evidence type="ECO:0000256" key="2">
    <source>
        <dbReference type="ARBA" id="ARBA00022485"/>
    </source>
</evidence>
<dbReference type="InterPro" id="IPR037207">
    <property type="entry name" value="Nuop51_4Fe4S-bd_sf"/>
</dbReference>
<evidence type="ECO:0000259" key="6">
    <source>
        <dbReference type="SMART" id="SM00928"/>
    </source>
</evidence>
<name>A0A2M6W5R1_9BACT</name>
<dbReference type="Pfam" id="PF01512">
    <property type="entry name" value="Complex1_51K"/>
    <property type="match status" value="1"/>
</dbReference>
<keyword evidence="3" id="KW-0479">Metal-binding</keyword>
<dbReference type="SUPFAM" id="SSF142019">
    <property type="entry name" value="Nqo1 FMN-binding domain-like"/>
    <property type="match status" value="1"/>
</dbReference>
<dbReference type="InterPro" id="IPR019575">
    <property type="entry name" value="Nuop51_4Fe4S-bd"/>
</dbReference>
<dbReference type="SMART" id="SM00928">
    <property type="entry name" value="NADH_4Fe-4S"/>
    <property type="match status" value="1"/>
</dbReference>
<dbReference type="Proteomes" id="UP000231426">
    <property type="component" value="Unassembled WGS sequence"/>
</dbReference>
<keyword evidence="4" id="KW-0408">Iron</keyword>
<dbReference type="InterPro" id="IPR011538">
    <property type="entry name" value="Nuo51_FMN-bd"/>
</dbReference>
<dbReference type="GO" id="GO:0046872">
    <property type="term" value="F:metal ion binding"/>
    <property type="evidence" value="ECO:0007669"/>
    <property type="project" value="UniProtKB-KW"/>
</dbReference>
<proteinExistence type="inferred from homology"/>
<dbReference type="AlphaFoldDB" id="A0A2M6W5R1"/>
<gene>
    <name evidence="7" type="ORF">COU29_03540</name>
</gene>
<dbReference type="Gene3D" id="3.40.50.11540">
    <property type="entry name" value="NADH-ubiquinone oxidoreductase 51kDa subunit"/>
    <property type="match status" value="1"/>
</dbReference>
<evidence type="ECO:0000256" key="1">
    <source>
        <dbReference type="ARBA" id="ARBA00007523"/>
    </source>
</evidence>
<dbReference type="SUPFAM" id="SSF142984">
    <property type="entry name" value="Nqo1 middle domain-like"/>
    <property type="match status" value="1"/>
</dbReference>
<dbReference type="InterPro" id="IPR037225">
    <property type="entry name" value="Nuo51_FMN-bd_sf"/>
</dbReference>
<dbReference type="Pfam" id="PF10589">
    <property type="entry name" value="NADH_4Fe-4S"/>
    <property type="match status" value="1"/>
</dbReference>
<dbReference type="GO" id="GO:0051539">
    <property type="term" value="F:4 iron, 4 sulfur cluster binding"/>
    <property type="evidence" value="ECO:0007669"/>
    <property type="project" value="UniProtKB-KW"/>
</dbReference>
<comment type="caution">
    <text evidence="7">The sequence shown here is derived from an EMBL/GenBank/DDBJ whole genome shotgun (WGS) entry which is preliminary data.</text>
</comment>
<reference evidence="8" key="1">
    <citation type="submission" date="2017-09" db="EMBL/GenBank/DDBJ databases">
        <title>Depth-based differentiation of microbial function through sediment-hosted aquifers and enrichment of novel symbionts in the deep terrestrial subsurface.</title>
        <authorList>
            <person name="Probst A.J."/>
            <person name="Ladd B."/>
            <person name="Jarett J.K."/>
            <person name="Geller-Mcgrath D.E."/>
            <person name="Sieber C.M.K."/>
            <person name="Emerson J.B."/>
            <person name="Anantharaman K."/>
            <person name="Thomas B.C."/>
            <person name="Malmstrom R."/>
            <person name="Stieglmeier M."/>
            <person name="Klingl A."/>
            <person name="Woyke T."/>
            <person name="Ryan C.M."/>
            <person name="Banfield J.F."/>
        </authorList>
    </citation>
    <scope>NUCLEOTIDE SEQUENCE [LARGE SCALE GENOMIC DNA]</scope>
</reference>
<feature type="domain" description="NADH-ubiquinone oxidoreductase 51kDa subunit iron-sulphur binding" evidence="6">
    <location>
        <begin position="253"/>
        <end position="298"/>
    </location>
</feature>
<dbReference type="PANTHER" id="PTHR43578">
    <property type="entry name" value="NADH-QUINONE OXIDOREDUCTASE SUBUNIT F"/>
    <property type="match status" value="1"/>
</dbReference>
<evidence type="ECO:0000256" key="3">
    <source>
        <dbReference type="ARBA" id="ARBA00022723"/>
    </source>
</evidence>
<keyword evidence="2" id="KW-0004">4Fe-4S</keyword>
<comment type="similarity">
    <text evidence="1">Belongs to the complex I 51 kDa subunit family.</text>
</comment>
<dbReference type="Gene3D" id="3.10.20.600">
    <property type="match status" value="1"/>
</dbReference>
<dbReference type="SUPFAM" id="SSF140490">
    <property type="entry name" value="Nqo1C-terminal domain-like"/>
    <property type="match status" value="1"/>
</dbReference>
<protein>
    <recommendedName>
        <fullName evidence="6">NADH-ubiquinone oxidoreductase 51kDa subunit iron-sulphur binding domain-containing protein</fullName>
    </recommendedName>
</protein>
<evidence type="ECO:0000313" key="7">
    <source>
        <dbReference type="EMBL" id="PIT88060.1"/>
    </source>
</evidence>
<keyword evidence="5" id="KW-0411">Iron-sulfur</keyword>
<evidence type="ECO:0000256" key="5">
    <source>
        <dbReference type="ARBA" id="ARBA00023014"/>
    </source>
</evidence>
<dbReference type="EMBL" id="PFBV01000005">
    <property type="protein sequence ID" value="PIT88060.1"/>
    <property type="molecule type" value="Genomic_DNA"/>
</dbReference>
<accession>A0A2M6W5R1</accession>
<dbReference type="Gene3D" id="1.20.1440.230">
    <property type="entry name" value="NADH-ubiquinone oxidoreductase 51kDa subunit, iron-sulphur binding domain"/>
    <property type="match status" value="1"/>
</dbReference>
<organism evidence="7 8">
    <name type="scientific">Candidatus Magasanikbacteria bacterium CG10_big_fil_rev_8_21_14_0_10_36_32</name>
    <dbReference type="NCBI Taxonomy" id="1974646"/>
    <lineage>
        <taxon>Bacteria</taxon>
        <taxon>Candidatus Magasanikiibacteriota</taxon>
    </lineage>
</organism>
<evidence type="ECO:0000256" key="4">
    <source>
        <dbReference type="ARBA" id="ARBA00023004"/>
    </source>
</evidence>
<sequence length="331" mass="37021">MNIIDKIKTAKLTGRGGADFPTATKWQGVLKAHSKYPDKPVYVVCNATEGEPGIEKDKFILQNYPEKMLAGMKIAMETLGAEKGYIYLNPVYYKKFAAKLKKIIGKLPIEFFVEYGGYICGEETVLLETIEGNRSEPRLKPPFPTERGLFSCPTLVNNVETFYYVAEIADGAYQQTRFYYVGGDVKNSGVYELPIHLSIGKILDETKNSPPFEFFIQAGGGASGEILTSGELDIPLKGAGSIIVYNFKKTKTLLLIKNWVEFFYKSNCGKCAPCREGFFRLRQLLKCRQLNIALLRALVQTMKDASFCPLGRSIWLPTVGLLEKIGLNNKK</sequence>
<evidence type="ECO:0000313" key="8">
    <source>
        <dbReference type="Proteomes" id="UP000231426"/>
    </source>
</evidence>